<feature type="transmembrane region" description="Helical" evidence="1">
    <location>
        <begin position="6"/>
        <end position="25"/>
    </location>
</feature>
<evidence type="ECO:0000313" key="3">
    <source>
        <dbReference type="Proteomes" id="UP000239720"/>
    </source>
</evidence>
<name>A0A2S8RCF6_9FIRM</name>
<dbReference type="InterPro" id="IPR021257">
    <property type="entry name" value="DUF2809"/>
</dbReference>
<comment type="caution">
    <text evidence="2">The sequence shown here is derived from an EMBL/GenBank/DDBJ whole genome shotgun (WGS) entry which is preliminary data.</text>
</comment>
<evidence type="ECO:0000313" key="2">
    <source>
        <dbReference type="EMBL" id="PQQ67482.1"/>
    </source>
</evidence>
<accession>A0A2S8RCF6</accession>
<keyword evidence="1" id="KW-0812">Transmembrane</keyword>
<evidence type="ECO:0008006" key="4">
    <source>
        <dbReference type="Google" id="ProtNLM"/>
    </source>
</evidence>
<dbReference type="OrthoDB" id="5360192at2"/>
<keyword evidence="1" id="KW-1133">Transmembrane helix</keyword>
<proteinExistence type="predicted"/>
<gene>
    <name evidence="2" type="ORF">B9R14_12480</name>
</gene>
<feature type="transmembrane region" description="Helical" evidence="1">
    <location>
        <begin position="57"/>
        <end position="81"/>
    </location>
</feature>
<dbReference type="Proteomes" id="UP000239720">
    <property type="component" value="Unassembled WGS sequence"/>
</dbReference>
<protein>
    <recommendedName>
        <fullName evidence="4">DUF2809 domain-containing protein</fullName>
    </recommendedName>
</protein>
<dbReference type="RefSeq" id="WP_105368362.1">
    <property type="nucleotide sequence ID" value="NZ_NEMB01000003.1"/>
</dbReference>
<dbReference type="Pfam" id="PF10990">
    <property type="entry name" value="DUF2809"/>
    <property type="match status" value="1"/>
</dbReference>
<sequence length="127" mass="14804">MGINKRYLAAFFIFLTIEIIIALFIRDNIIRPYVGDILVVILLYTFIKSFIRKPIKFLPLYIFIFSVMVEILQYLNIVEILNIQGNKILSTIVGATFDIKDIFCYLVGCIILIIWEVHFIDKTCFGD</sequence>
<feature type="transmembrane region" description="Helical" evidence="1">
    <location>
        <begin position="32"/>
        <end position="51"/>
    </location>
</feature>
<keyword evidence="1" id="KW-0472">Membrane</keyword>
<dbReference type="EMBL" id="NEMB01000003">
    <property type="protein sequence ID" value="PQQ67482.1"/>
    <property type="molecule type" value="Genomic_DNA"/>
</dbReference>
<evidence type="ECO:0000256" key="1">
    <source>
        <dbReference type="SAM" id="Phobius"/>
    </source>
</evidence>
<feature type="transmembrane region" description="Helical" evidence="1">
    <location>
        <begin position="102"/>
        <end position="120"/>
    </location>
</feature>
<organism evidence="2 3">
    <name type="scientific">Acetivibrio saccincola</name>
    <dbReference type="NCBI Taxonomy" id="1677857"/>
    <lineage>
        <taxon>Bacteria</taxon>
        <taxon>Bacillati</taxon>
        <taxon>Bacillota</taxon>
        <taxon>Clostridia</taxon>
        <taxon>Eubacteriales</taxon>
        <taxon>Oscillospiraceae</taxon>
        <taxon>Acetivibrio</taxon>
    </lineage>
</organism>
<reference evidence="2 3" key="1">
    <citation type="journal article" date="2018" name="Syst. Appl. Microbiol.">
        <title>Characterization and high-quality draft genome sequence of Herbivorax saccincola A7, an anaerobic, alkaliphilic, thermophilic, cellulolytic, and xylanolytic bacterium.</title>
        <authorList>
            <person name="Aikawa S."/>
            <person name="Baramee S."/>
            <person name="Sermsathanaswadi J."/>
            <person name="Thianheng P."/>
            <person name="Tachaapaikoon C."/>
            <person name="Shikata A."/>
            <person name="Waeonukul R."/>
            <person name="Pason P."/>
            <person name="Ratanakhanokchai K."/>
            <person name="Kosugi A."/>
        </authorList>
    </citation>
    <scope>NUCLEOTIDE SEQUENCE [LARGE SCALE GENOMIC DNA]</scope>
    <source>
        <strain evidence="2 3">A7</strain>
    </source>
</reference>
<dbReference type="AlphaFoldDB" id="A0A2S8RCF6"/>